<sequence length="355" mass="38591">MVAQPLILPPWRMSVGPLGLSGIALLVAGCASTPMLPSHTPPSVNPPLVDQVVRIQITDGNRKQVVALKLEDYIVGSVLAEAALGGLSGNAMTNIARLQAVLARTYAVANLGRHRSEQFDLCSETHCQVYRSPQHYPTRLKIVAKAASVETRGVVITHESQPIQALFHSDCGGHTSDAGTVWGGPTPPYLLAVIDAAKDVHREWQFDVAVDELRNALNRDNRTRVGAKLSRIDVVQRDIAGRAERVIIDGEFAPMVRGEELRAVITASFGPRTVRSTRFDVNLVGKQFKFTGSGFGHGVGLCQVGAMALADQGEPFHRILRHYYTGIRLQQLDQAQWGKQGAPVQPSTHTVQDLR</sequence>
<gene>
    <name evidence="2" type="ORF">METZ01_LOCUS55072</name>
</gene>
<dbReference type="InterPro" id="IPR013693">
    <property type="entry name" value="SpoIID/LytB_N"/>
</dbReference>
<organism evidence="2">
    <name type="scientific">marine metagenome</name>
    <dbReference type="NCBI Taxonomy" id="408172"/>
    <lineage>
        <taxon>unclassified sequences</taxon>
        <taxon>metagenomes</taxon>
        <taxon>ecological metagenomes</taxon>
    </lineage>
</organism>
<reference evidence="2" key="1">
    <citation type="submission" date="2018-05" db="EMBL/GenBank/DDBJ databases">
        <authorList>
            <person name="Lanie J.A."/>
            <person name="Ng W.-L."/>
            <person name="Kazmierczak K.M."/>
            <person name="Andrzejewski T.M."/>
            <person name="Davidsen T.M."/>
            <person name="Wayne K.J."/>
            <person name="Tettelin H."/>
            <person name="Glass J.I."/>
            <person name="Rusch D."/>
            <person name="Podicherti R."/>
            <person name="Tsui H.-C.T."/>
            <person name="Winkler M.E."/>
        </authorList>
    </citation>
    <scope>NUCLEOTIDE SEQUENCE</scope>
</reference>
<feature type="domain" description="Sporulation stage II protein D amidase enhancer LytB N-terminal" evidence="1">
    <location>
        <begin position="60"/>
        <end position="158"/>
    </location>
</feature>
<accession>A0A381SG08</accession>
<proteinExistence type="predicted"/>
<dbReference type="GO" id="GO:0030435">
    <property type="term" value="P:sporulation resulting in formation of a cellular spore"/>
    <property type="evidence" value="ECO:0007669"/>
    <property type="project" value="InterPro"/>
</dbReference>
<dbReference type="AlphaFoldDB" id="A0A381SG08"/>
<name>A0A381SG08_9ZZZZ</name>
<protein>
    <recommendedName>
        <fullName evidence="1">Sporulation stage II protein D amidase enhancer LytB N-terminal domain-containing protein</fullName>
    </recommendedName>
</protein>
<dbReference type="InterPro" id="IPR013486">
    <property type="entry name" value="SpoIID/LytB"/>
</dbReference>
<dbReference type="EMBL" id="UINC01002983">
    <property type="protein sequence ID" value="SVA02218.1"/>
    <property type="molecule type" value="Genomic_DNA"/>
</dbReference>
<dbReference type="Pfam" id="PF08486">
    <property type="entry name" value="SpoIID"/>
    <property type="match status" value="1"/>
</dbReference>
<dbReference type="NCBIfam" id="TIGR02669">
    <property type="entry name" value="SpoIID_LytB"/>
    <property type="match status" value="1"/>
</dbReference>
<evidence type="ECO:0000313" key="2">
    <source>
        <dbReference type="EMBL" id="SVA02218.1"/>
    </source>
</evidence>
<evidence type="ECO:0000259" key="1">
    <source>
        <dbReference type="Pfam" id="PF08486"/>
    </source>
</evidence>